<dbReference type="Proteomes" id="UP000244911">
    <property type="component" value="Unassembled WGS sequence"/>
</dbReference>
<dbReference type="Gene3D" id="3.40.50.720">
    <property type="entry name" value="NAD(P)-binding Rossmann-like Domain"/>
    <property type="match status" value="1"/>
</dbReference>
<protein>
    <submittedName>
        <fullName evidence="5">Quinate/shikimate dehydrogenase (NAD(+))</fullName>
        <ecNumber evidence="5">1.1.1.-</ecNumber>
    </submittedName>
</protein>
<dbReference type="NCBIfam" id="NF009201">
    <property type="entry name" value="PRK12549.1"/>
    <property type="match status" value="1"/>
</dbReference>
<evidence type="ECO:0000256" key="3">
    <source>
        <dbReference type="ARBA" id="ARBA00023141"/>
    </source>
</evidence>
<dbReference type="GO" id="GO:0004764">
    <property type="term" value="F:shikimate 3-dehydrogenase (NADP+) activity"/>
    <property type="evidence" value="ECO:0007669"/>
    <property type="project" value="InterPro"/>
</dbReference>
<reference evidence="5 6" key="1">
    <citation type="submission" date="2018-03" db="EMBL/GenBank/DDBJ databases">
        <authorList>
            <person name="Keele B.F."/>
        </authorList>
    </citation>
    <scope>NUCLEOTIDE SEQUENCE [LARGE SCALE GENOMIC DNA]</scope>
    <source>
        <strain evidence="5 6">CECT 8811</strain>
    </source>
</reference>
<keyword evidence="3" id="KW-0057">Aromatic amino acid biosynthesis</keyword>
<dbReference type="Gene3D" id="3.40.50.10860">
    <property type="entry name" value="Leucine Dehydrogenase, chain A, domain 1"/>
    <property type="match status" value="1"/>
</dbReference>
<keyword evidence="3" id="KW-0028">Amino-acid biosynthesis</keyword>
<dbReference type="CDD" id="cd01065">
    <property type="entry name" value="NAD_bind_Shikimate_DH"/>
    <property type="match status" value="1"/>
</dbReference>
<sequence length="286" mass="30413">MKAALIGQNIGGSLTPDMHMAEAKAQGISYDYCRFDTATAPYDAMPLKDILRQAEADGMAGVNVTHPFKVDAAGLMHDLSETAQALGAVNTVLFENGRRIGHNTDYVGFRSALRSEMPMASIAKVMLVGAGGAGGAVALALIDQGCGTLCVTDLSTDRAEALATRLKAARPRADIQVARDFESAEPTSLSGVVNATPVGMDAHPGVSFDPDRLAPACWVADIIYFPRQTELLKRSASRRLRTMDGSGMAIFQAAAAFHLITGQTASPERMTAQFKHLVSQERKEMA</sequence>
<dbReference type="Pfam" id="PF08501">
    <property type="entry name" value="Shikimate_dh_N"/>
    <property type="match status" value="1"/>
</dbReference>
<dbReference type="SUPFAM" id="SSF53223">
    <property type="entry name" value="Aminoacid dehydrogenase-like, N-terminal domain"/>
    <property type="match status" value="1"/>
</dbReference>
<name>A0A2R8AMC5_9RHOB</name>
<gene>
    <name evidence="5" type="primary">aroE_1</name>
    <name evidence="5" type="ORF">ALP8811_02226</name>
</gene>
<organism evidence="5 6">
    <name type="scientific">Aliiroseovarius pelagivivens</name>
    <dbReference type="NCBI Taxonomy" id="1639690"/>
    <lineage>
        <taxon>Bacteria</taxon>
        <taxon>Pseudomonadati</taxon>
        <taxon>Pseudomonadota</taxon>
        <taxon>Alphaproteobacteria</taxon>
        <taxon>Rhodobacterales</taxon>
        <taxon>Paracoccaceae</taxon>
        <taxon>Aliiroseovarius</taxon>
    </lineage>
</organism>
<dbReference type="GO" id="GO:0050661">
    <property type="term" value="F:NADP binding"/>
    <property type="evidence" value="ECO:0007669"/>
    <property type="project" value="TreeGrafter"/>
</dbReference>
<dbReference type="InterPro" id="IPR013708">
    <property type="entry name" value="Shikimate_DH-bd_N"/>
</dbReference>
<dbReference type="InterPro" id="IPR046346">
    <property type="entry name" value="Aminoacid_DH-like_N_sf"/>
</dbReference>
<dbReference type="SUPFAM" id="SSF51735">
    <property type="entry name" value="NAD(P)-binding Rossmann-fold domains"/>
    <property type="match status" value="1"/>
</dbReference>
<evidence type="ECO:0000313" key="6">
    <source>
        <dbReference type="Proteomes" id="UP000244911"/>
    </source>
</evidence>
<dbReference type="InterPro" id="IPR036291">
    <property type="entry name" value="NAD(P)-bd_dom_sf"/>
</dbReference>
<evidence type="ECO:0000313" key="5">
    <source>
        <dbReference type="EMBL" id="SPF77203.1"/>
    </source>
</evidence>
<dbReference type="GO" id="GO:0009423">
    <property type="term" value="P:chorismate biosynthetic process"/>
    <property type="evidence" value="ECO:0007669"/>
    <property type="project" value="UniProtKB-UniPathway"/>
</dbReference>
<proteinExistence type="predicted"/>
<dbReference type="OrthoDB" id="9792692at2"/>
<comment type="pathway">
    <text evidence="1">Metabolic intermediate biosynthesis; chorismate biosynthesis; chorismate from D-erythrose 4-phosphate and phosphoenolpyruvate: step 4/7.</text>
</comment>
<dbReference type="InterPro" id="IPR022893">
    <property type="entry name" value="Shikimate_DH_fam"/>
</dbReference>
<keyword evidence="2 5" id="KW-0560">Oxidoreductase</keyword>
<accession>A0A2R8AMC5</accession>
<dbReference type="UniPathway" id="UPA00053">
    <property type="reaction ID" value="UER00087"/>
</dbReference>
<keyword evidence="6" id="KW-1185">Reference proteome</keyword>
<dbReference type="PANTHER" id="PTHR21089">
    <property type="entry name" value="SHIKIMATE DEHYDROGENASE"/>
    <property type="match status" value="1"/>
</dbReference>
<dbReference type="GO" id="GO:0009073">
    <property type="term" value="P:aromatic amino acid family biosynthetic process"/>
    <property type="evidence" value="ECO:0007669"/>
    <property type="project" value="UniProtKB-KW"/>
</dbReference>
<dbReference type="EMBL" id="OMOI01000001">
    <property type="protein sequence ID" value="SPF77203.1"/>
    <property type="molecule type" value="Genomic_DNA"/>
</dbReference>
<dbReference type="GO" id="GO:0019632">
    <property type="term" value="P:shikimate metabolic process"/>
    <property type="evidence" value="ECO:0007669"/>
    <property type="project" value="TreeGrafter"/>
</dbReference>
<dbReference type="PANTHER" id="PTHR21089:SF1">
    <property type="entry name" value="BIFUNCTIONAL 3-DEHYDROQUINATE DEHYDRATASE_SHIKIMATE DEHYDROGENASE, CHLOROPLASTIC"/>
    <property type="match status" value="1"/>
</dbReference>
<dbReference type="RefSeq" id="WP_108857155.1">
    <property type="nucleotide sequence ID" value="NZ_OMOI01000001.1"/>
</dbReference>
<dbReference type="GO" id="GO:0005829">
    <property type="term" value="C:cytosol"/>
    <property type="evidence" value="ECO:0007669"/>
    <property type="project" value="TreeGrafter"/>
</dbReference>
<dbReference type="EC" id="1.1.1.-" evidence="5"/>
<feature type="domain" description="Shikimate dehydrogenase substrate binding N-terminal" evidence="4">
    <location>
        <begin position="5"/>
        <end position="92"/>
    </location>
</feature>
<evidence type="ECO:0000259" key="4">
    <source>
        <dbReference type="Pfam" id="PF08501"/>
    </source>
</evidence>
<dbReference type="AlphaFoldDB" id="A0A2R8AMC5"/>
<evidence type="ECO:0000256" key="1">
    <source>
        <dbReference type="ARBA" id="ARBA00004871"/>
    </source>
</evidence>
<evidence type="ECO:0000256" key="2">
    <source>
        <dbReference type="ARBA" id="ARBA00023002"/>
    </source>
</evidence>